<reference evidence="2 3" key="1">
    <citation type="submission" date="2024-09" db="EMBL/GenBank/DDBJ databases">
        <title>Laminarin stimulates single cell rates of sulfate reduction while oxygen inhibits transcriptomic activity in coastal marine sediment.</title>
        <authorList>
            <person name="Lindsay M."/>
            <person name="Orcutt B."/>
            <person name="Emerson D."/>
            <person name="Stepanauskas R."/>
            <person name="D'Angelo T."/>
        </authorList>
    </citation>
    <scope>NUCLEOTIDE SEQUENCE [LARGE SCALE GENOMIC DNA]</scope>
    <source>
        <strain evidence="2">SAG AM-311-K15</strain>
    </source>
</reference>
<comment type="caution">
    <text evidence="2">The sequence shown here is derived from an EMBL/GenBank/DDBJ whole genome shotgun (WGS) entry which is preliminary data.</text>
</comment>
<feature type="chain" id="PRO_5046319753" description="Outer membrane protein beta-barrel domain-containing protein" evidence="1">
    <location>
        <begin position="21"/>
        <end position="283"/>
    </location>
</feature>
<dbReference type="EMBL" id="JBHPBY010000112">
    <property type="protein sequence ID" value="MFC1850625.1"/>
    <property type="molecule type" value="Genomic_DNA"/>
</dbReference>
<protein>
    <recommendedName>
        <fullName evidence="4">Outer membrane protein beta-barrel domain-containing protein</fullName>
    </recommendedName>
</protein>
<evidence type="ECO:0000313" key="3">
    <source>
        <dbReference type="Proteomes" id="UP001594351"/>
    </source>
</evidence>
<evidence type="ECO:0008006" key="4">
    <source>
        <dbReference type="Google" id="ProtNLM"/>
    </source>
</evidence>
<feature type="signal peptide" evidence="1">
    <location>
        <begin position="1"/>
        <end position="20"/>
    </location>
</feature>
<keyword evidence="3" id="KW-1185">Reference proteome</keyword>
<organism evidence="2 3">
    <name type="scientific">candidate division CSSED10-310 bacterium</name>
    <dbReference type="NCBI Taxonomy" id="2855610"/>
    <lineage>
        <taxon>Bacteria</taxon>
        <taxon>Bacteria division CSSED10-310</taxon>
    </lineage>
</organism>
<name>A0ABV6YWP1_UNCC1</name>
<keyword evidence="1" id="KW-0732">Signal</keyword>
<accession>A0ABV6YWP1</accession>
<proteinExistence type="predicted"/>
<sequence length="283" mass="32691">MRFKSALFIIIILWCTPVFASEGQPSSDWTFSLGAKVWYAAWIQQGTDFGSAYVFGPTLSVRRKNISFGGSYLTSSVFSKRVESEFDSSNTRKVDSQRDDIDLYVSYSFNTYFSLALGFKKSMVDVDYEDTWNYDRISGEWILINNDRNHAETMDFSGLGLSVTGLLPIKDTQFFVHWALSFSYMSLKWEAQTDWLQYDFYTEQEYKGHSDFSETDQVWAYGLEINGGYSFSHFVVTIGYRFNEFSTFETEQSVQMSPTVIHDYSRSGEDRFHGPTVTIVFKL</sequence>
<gene>
    <name evidence="2" type="ORF">ACFL27_10575</name>
</gene>
<evidence type="ECO:0000313" key="2">
    <source>
        <dbReference type="EMBL" id="MFC1850625.1"/>
    </source>
</evidence>
<dbReference type="Proteomes" id="UP001594351">
    <property type="component" value="Unassembled WGS sequence"/>
</dbReference>
<evidence type="ECO:0000256" key="1">
    <source>
        <dbReference type="SAM" id="SignalP"/>
    </source>
</evidence>